<dbReference type="SUPFAM" id="SSF52266">
    <property type="entry name" value="SGNH hydrolase"/>
    <property type="match status" value="1"/>
</dbReference>
<sequence>MGHAGGKDTPAGPNATGSAAARGGGADAPRSADATGSSNAGGPTLLVLGDSLSAEYGLSRGQGWVALLEKRLAADERTRRWQVVNASISGETTAGGKGRLPALLAQHRPKVVVIELGANDALRGLPLKATTANLRQMVADVQAAGARAVLVGLQVPPNYGPAYTRQFSQMFGKVAADTDSPLVPFLLEGFADDPDWFQADRIHPQAKAHPRMLDTVWAVLKDVL</sequence>
<feature type="region of interest" description="Disordered" evidence="1">
    <location>
        <begin position="1"/>
        <end position="40"/>
    </location>
</feature>
<accession>A0A426FU39</accession>
<dbReference type="EMBL" id="RRUE01000001">
    <property type="protein sequence ID" value="RRN46175.1"/>
    <property type="molecule type" value="Genomic_DNA"/>
</dbReference>
<dbReference type="GO" id="GO:0004622">
    <property type="term" value="F:phosphatidylcholine lysophospholipase activity"/>
    <property type="evidence" value="ECO:0007669"/>
    <property type="project" value="TreeGrafter"/>
</dbReference>
<dbReference type="InterPro" id="IPR036514">
    <property type="entry name" value="SGNH_hydro_sf"/>
</dbReference>
<feature type="compositionally biased region" description="Low complexity" evidence="1">
    <location>
        <begin position="15"/>
        <end position="34"/>
    </location>
</feature>
<dbReference type="RefSeq" id="WP_125095601.1">
    <property type="nucleotide sequence ID" value="NZ_RRUE01000001.1"/>
</dbReference>
<evidence type="ECO:0000313" key="4">
    <source>
        <dbReference type="Proteomes" id="UP000270261"/>
    </source>
</evidence>
<evidence type="ECO:0000259" key="2">
    <source>
        <dbReference type="Pfam" id="PF13472"/>
    </source>
</evidence>
<evidence type="ECO:0000256" key="1">
    <source>
        <dbReference type="SAM" id="MobiDB-lite"/>
    </source>
</evidence>
<comment type="caution">
    <text evidence="3">The sequence shown here is derived from an EMBL/GenBank/DDBJ whole genome shotgun (WGS) entry which is preliminary data.</text>
</comment>
<dbReference type="Gene3D" id="3.40.50.1110">
    <property type="entry name" value="SGNH hydrolase"/>
    <property type="match status" value="1"/>
</dbReference>
<dbReference type="InterPro" id="IPR051532">
    <property type="entry name" value="Ester_Hydrolysis_Enzymes"/>
</dbReference>
<organism evidence="3 4">
    <name type="scientific">Lautropia dentalis</name>
    <dbReference type="NCBI Taxonomy" id="2490857"/>
    <lineage>
        <taxon>Bacteria</taxon>
        <taxon>Pseudomonadati</taxon>
        <taxon>Pseudomonadota</taxon>
        <taxon>Betaproteobacteria</taxon>
        <taxon>Burkholderiales</taxon>
        <taxon>Burkholderiaceae</taxon>
        <taxon>Lautropia</taxon>
    </lineage>
</organism>
<reference evidence="3 4" key="1">
    <citation type="submission" date="2018-11" db="EMBL/GenBank/DDBJ databases">
        <title>Genome sequencing of Lautropia sp. KCOM 2505 (= ChDC F240).</title>
        <authorList>
            <person name="Kook J.-K."/>
            <person name="Park S.-N."/>
            <person name="Lim Y.K."/>
        </authorList>
    </citation>
    <scope>NUCLEOTIDE SEQUENCE [LARGE SCALE GENOMIC DNA]</scope>
    <source>
        <strain evidence="3 4">KCOM 2505</strain>
    </source>
</reference>
<dbReference type="PANTHER" id="PTHR30383">
    <property type="entry name" value="THIOESTERASE 1/PROTEASE 1/LYSOPHOSPHOLIPASE L1"/>
    <property type="match status" value="1"/>
</dbReference>
<keyword evidence="4" id="KW-1185">Reference proteome</keyword>
<protein>
    <submittedName>
        <fullName evidence="3">Arylesterase</fullName>
    </submittedName>
</protein>
<dbReference type="Proteomes" id="UP000270261">
    <property type="component" value="Unassembled WGS sequence"/>
</dbReference>
<proteinExistence type="predicted"/>
<dbReference type="Pfam" id="PF13472">
    <property type="entry name" value="Lipase_GDSL_2"/>
    <property type="match status" value="1"/>
</dbReference>
<evidence type="ECO:0000313" key="3">
    <source>
        <dbReference type="EMBL" id="RRN46175.1"/>
    </source>
</evidence>
<gene>
    <name evidence="3" type="ORF">EHV23_07585</name>
</gene>
<dbReference type="CDD" id="cd01822">
    <property type="entry name" value="Lysophospholipase_L1_like"/>
    <property type="match status" value="1"/>
</dbReference>
<dbReference type="AlphaFoldDB" id="A0A426FU39"/>
<name>A0A426FU39_9BURK</name>
<dbReference type="InterPro" id="IPR013830">
    <property type="entry name" value="SGNH_hydro"/>
</dbReference>
<dbReference type="OrthoDB" id="9786188at2"/>
<feature type="domain" description="SGNH hydrolase-type esterase" evidence="2">
    <location>
        <begin position="47"/>
        <end position="209"/>
    </location>
</feature>
<dbReference type="PANTHER" id="PTHR30383:SF24">
    <property type="entry name" value="THIOESTERASE 1_PROTEASE 1_LYSOPHOSPHOLIPASE L1"/>
    <property type="match status" value="1"/>
</dbReference>